<dbReference type="Gene3D" id="3.90.1570.10">
    <property type="entry name" value="tt1808, chain A"/>
    <property type="match status" value="1"/>
</dbReference>
<dbReference type="PANTHER" id="PTHR36558">
    <property type="entry name" value="GLR1098 PROTEIN"/>
    <property type="match status" value="1"/>
</dbReference>
<protein>
    <submittedName>
        <fullName evidence="2">Uncharacterized protein conserved in cyanobacteria</fullName>
    </submittedName>
</protein>
<feature type="domain" description="Putative restriction endonuclease" evidence="1">
    <location>
        <begin position="19"/>
        <end position="182"/>
    </location>
</feature>
<comment type="caution">
    <text evidence="2">The sequence shown here is derived from an EMBL/GenBank/DDBJ whole genome shotgun (WGS) entry which is preliminary data.</text>
</comment>
<proteinExistence type="predicted"/>
<dbReference type="InterPro" id="IPR008538">
    <property type="entry name" value="Uma2"/>
</dbReference>
<dbReference type="SUPFAM" id="SSF52980">
    <property type="entry name" value="Restriction endonuclease-like"/>
    <property type="match status" value="1"/>
</dbReference>
<name>A0A7Z9CH41_9FLAO</name>
<dbReference type="EMBL" id="UYIV01000001">
    <property type="protein sequence ID" value="VDH04189.1"/>
    <property type="molecule type" value="Genomic_DNA"/>
</dbReference>
<dbReference type="Proteomes" id="UP000270205">
    <property type="component" value="Unassembled WGS sequence"/>
</dbReference>
<dbReference type="RefSeq" id="WP_125151248.1">
    <property type="nucleotide sequence ID" value="NZ_UYIV01000001.1"/>
</dbReference>
<dbReference type="InterPro" id="IPR012296">
    <property type="entry name" value="Nuclease_put_TT1808"/>
</dbReference>
<gene>
    <name evidence="2" type="ORF">NCTC12929_01317</name>
</gene>
<evidence type="ECO:0000259" key="1">
    <source>
        <dbReference type="Pfam" id="PF05685"/>
    </source>
</evidence>
<dbReference type="Pfam" id="PF05685">
    <property type="entry name" value="Uma2"/>
    <property type="match status" value="1"/>
</dbReference>
<dbReference type="InterPro" id="IPR011335">
    <property type="entry name" value="Restrct_endonuc-II-like"/>
</dbReference>
<dbReference type="CDD" id="cd06260">
    <property type="entry name" value="DUF820-like"/>
    <property type="match status" value="1"/>
</dbReference>
<dbReference type="AlphaFoldDB" id="A0A7Z9CH41"/>
<evidence type="ECO:0000313" key="3">
    <source>
        <dbReference type="Proteomes" id="UP000270205"/>
    </source>
</evidence>
<evidence type="ECO:0000313" key="2">
    <source>
        <dbReference type="EMBL" id="VDH04189.1"/>
    </source>
</evidence>
<sequence>MEITNINQLDLDKTYSYADYLLWKFKERVELFRGKILQMSPAPSRRHQKISRMINRKLDDLFYNQKCEVYYAPFDVRLPKQNTEDQSIYTVVQPDLCVICDESKLDEKGCIGAPDLIIEILSPGNSKREMKYKFELYEEAGVREYWIVDPNQESVLMNVLENGKYTTLNPIVDKEFSSVIFPSLKIHTNDIFEV</sequence>
<reference evidence="2 3" key="1">
    <citation type="submission" date="2018-11" db="EMBL/GenBank/DDBJ databases">
        <authorList>
            <consortium name="Pathogen Informatics"/>
        </authorList>
    </citation>
    <scope>NUCLEOTIDE SEQUENCE [LARGE SCALE GENOMIC DNA]</scope>
    <source>
        <strain evidence="2 3">NCTC12929</strain>
    </source>
</reference>
<organism evidence="2 3">
    <name type="scientific">Bergeyella zoohelcum</name>
    <dbReference type="NCBI Taxonomy" id="1015"/>
    <lineage>
        <taxon>Bacteria</taxon>
        <taxon>Pseudomonadati</taxon>
        <taxon>Bacteroidota</taxon>
        <taxon>Flavobacteriia</taxon>
        <taxon>Flavobacteriales</taxon>
        <taxon>Weeksellaceae</taxon>
        <taxon>Bergeyella</taxon>
    </lineage>
</organism>
<dbReference type="PANTHER" id="PTHR36558:SF1">
    <property type="entry name" value="RESTRICTION ENDONUCLEASE DOMAIN-CONTAINING PROTEIN-RELATED"/>
    <property type="match status" value="1"/>
</dbReference>
<accession>A0A7Z9CH41</accession>